<accession>A0ABY6EHZ1</accession>
<keyword evidence="1" id="KW-0472">Membrane</keyword>
<evidence type="ECO:0000313" key="2">
    <source>
        <dbReference type="EMBL" id="UXY33623.1"/>
    </source>
</evidence>
<dbReference type="RefSeq" id="WP_263276905.1">
    <property type="nucleotide sequence ID" value="NZ_CP106795.1"/>
</dbReference>
<protein>
    <recommendedName>
        <fullName evidence="4">Integral membrane protein</fullName>
    </recommendedName>
</protein>
<evidence type="ECO:0000313" key="3">
    <source>
        <dbReference type="Proteomes" id="UP001060733"/>
    </source>
</evidence>
<gene>
    <name evidence="2" type="ORF">N8I86_02045</name>
</gene>
<feature type="transmembrane region" description="Helical" evidence="1">
    <location>
        <begin position="54"/>
        <end position="75"/>
    </location>
</feature>
<organism evidence="2 3">
    <name type="scientific">Streptomyces albidocamelliae</name>
    <dbReference type="NCBI Taxonomy" id="2981135"/>
    <lineage>
        <taxon>Bacteria</taxon>
        <taxon>Bacillati</taxon>
        <taxon>Actinomycetota</taxon>
        <taxon>Actinomycetes</taxon>
        <taxon>Kitasatosporales</taxon>
        <taxon>Streptomycetaceae</taxon>
        <taxon>Streptomyces</taxon>
    </lineage>
</organism>
<keyword evidence="1" id="KW-1133">Transmembrane helix</keyword>
<evidence type="ECO:0008006" key="4">
    <source>
        <dbReference type="Google" id="ProtNLM"/>
    </source>
</evidence>
<evidence type="ECO:0000256" key="1">
    <source>
        <dbReference type="SAM" id="Phobius"/>
    </source>
</evidence>
<feature type="transmembrane region" description="Helical" evidence="1">
    <location>
        <begin position="95"/>
        <end position="123"/>
    </location>
</feature>
<reference evidence="2" key="1">
    <citation type="submission" date="2022-10" db="EMBL/GenBank/DDBJ databases">
        <authorList>
            <person name="Mo P."/>
        </authorList>
    </citation>
    <scope>NUCLEOTIDE SEQUENCE</scope>
    <source>
        <strain evidence="2">HUAS 14-6</strain>
    </source>
</reference>
<proteinExistence type="predicted"/>
<name>A0ABY6EHZ1_9ACTN</name>
<dbReference type="EMBL" id="CP106795">
    <property type="protein sequence ID" value="UXY33623.1"/>
    <property type="molecule type" value="Genomic_DNA"/>
</dbReference>
<feature type="transmembrane region" description="Helical" evidence="1">
    <location>
        <begin position="130"/>
        <end position="148"/>
    </location>
</feature>
<sequence length="149" mass="15702">MTTSSAPPHPALPRVLGAAATGAILATGARSYLSWANRRSTRTCRDSDIACITWWNLTALPLILTVTLLVLAVTYKHLDIRPRLVIIPSTVLLAPIPLAVGAASGWSAVALTGAAWSGCLALAAWKRFRVPALMASTAIFLAAMIAAYH</sequence>
<dbReference type="Proteomes" id="UP001060733">
    <property type="component" value="Chromosome"/>
</dbReference>
<keyword evidence="1" id="KW-0812">Transmembrane</keyword>
<feature type="transmembrane region" description="Helical" evidence="1">
    <location>
        <begin position="12"/>
        <end position="33"/>
    </location>
</feature>
<keyword evidence="3" id="KW-1185">Reference proteome</keyword>